<dbReference type="PROSITE" id="PS51257">
    <property type="entry name" value="PROKAR_LIPOPROTEIN"/>
    <property type="match status" value="1"/>
</dbReference>
<organism evidence="1 2">
    <name type="scientific">Colletotrichum asianum</name>
    <dbReference type="NCBI Taxonomy" id="702518"/>
    <lineage>
        <taxon>Eukaryota</taxon>
        <taxon>Fungi</taxon>
        <taxon>Dikarya</taxon>
        <taxon>Ascomycota</taxon>
        <taxon>Pezizomycotina</taxon>
        <taxon>Sordariomycetes</taxon>
        <taxon>Hypocreomycetidae</taxon>
        <taxon>Glomerellales</taxon>
        <taxon>Glomerellaceae</taxon>
        <taxon>Colletotrichum</taxon>
        <taxon>Colletotrichum gloeosporioides species complex</taxon>
    </lineage>
</organism>
<protein>
    <submittedName>
        <fullName evidence="1">Uncharacterized protein</fullName>
    </submittedName>
</protein>
<keyword evidence="2" id="KW-1185">Reference proteome</keyword>
<name>A0A8H3VZM5_9PEZI</name>
<proteinExistence type="predicted"/>
<accession>A0A8H3VZM5</accession>
<evidence type="ECO:0000313" key="1">
    <source>
        <dbReference type="EMBL" id="KAF0317159.1"/>
    </source>
</evidence>
<dbReference type="EMBL" id="WOWK01000136">
    <property type="protein sequence ID" value="KAF0317159.1"/>
    <property type="molecule type" value="Genomic_DNA"/>
</dbReference>
<evidence type="ECO:0000313" key="2">
    <source>
        <dbReference type="Proteomes" id="UP000434172"/>
    </source>
</evidence>
<reference evidence="1 2" key="1">
    <citation type="submission" date="2019-12" db="EMBL/GenBank/DDBJ databases">
        <title>A genome sequence resource for the geographically widespread anthracnose pathogen Colletotrichum asianum.</title>
        <authorList>
            <person name="Meng Y."/>
        </authorList>
    </citation>
    <scope>NUCLEOTIDE SEQUENCE [LARGE SCALE GENOMIC DNA]</scope>
    <source>
        <strain evidence="1 2">ICMP 18580</strain>
    </source>
</reference>
<sequence length="70" mass="7899">MAGQATKHLTVPNFSLVLLVASCFPYKIELHPLFLFCSVRIIKRASSAFTQLSHSLDVAIANFHREIHFD</sequence>
<gene>
    <name evidence="1" type="ORF">GQ607_015584</name>
</gene>
<dbReference type="AlphaFoldDB" id="A0A8H3VZM5"/>
<dbReference type="Proteomes" id="UP000434172">
    <property type="component" value="Unassembled WGS sequence"/>
</dbReference>
<comment type="caution">
    <text evidence="1">The sequence shown here is derived from an EMBL/GenBank/DDBJ whole genome shotgun (WGS) entry which is preliminary data.</text>
</comment>